<gene>
    <name evidence="12" type="primary">ANO2</name>
</gene>
<feature type="transmembrane region" description="Helical" evidence="8">
    <location>
        <begin position="508"/>
        <end position="536"/>
    </location>
</feature>
<keyword evidence="4 8" id="KW-0812">Transmembrane</keyword>
<evidence type="ECO:0000259" key="11">
    <source>
        <dbReference type="Pfam" id="PF16178"/>
    </source>
</evidence>
<protein>
    <recommendedName>
        <fullName evidence="8">Anoctamin</fullName>
    </recommendedName>
</protein>
<organism evidence="12 13">
    <name type="scientific">Lates calcarifer</name>
    <name type="common">Barramundi</name>
    <name type="synonym">Holocentrus calcarifer</name>
    <dbReference type="NCBI Taxonomy" id="8187"/>
    <lineage>
        <taxon>Eukaryota</taxon>
        <taxon>Metazoa</taxon>
        <taxon>Chordata</taxon>
        <taxon>Craniata</taxon>
        <taxon>Vertebrata</taxon>
        <taxon>Euteleostomi</taxon>
        <taxon>Actinopterygii</taxon>
        <taxon>Neopterygii</taxon>
        <taxon>Teleostei</taxon>
        <taxon>Neoteleostei</taxon>
        <taxon>Acanthomorphata</taxon>
        <taxon>Carangaria</taxon>
        <taxon>Carangaria incertae sedis</taxon>
        <taxon>Centropomidae</taxon>
        <taxon>Lates</taxon>
    </lineage>
</organism>
<evidence type="ECO:0000259" key="10">
    <source>
        <dbReference type="Pfam" id="PF04547"/>
    </source>
</evidence>
<sequence length="932" mass="106264">LFSEYLTVYFTFLLISLEGLYFSDGRRKVDYVLVFHQRRHSSIRCPVGTSVSQDRLSIVSNGNFPQSVSSDAVAGRGGGMPGEEAANAGEVFMELGFAGGSEPTEPADHEMRLIRQEFEANLLEAGLEIERDKEVSVKAHGPSFTRLHAPWPVLCREAEFLKIKVPTKTESGFGSSMSTIWRKLNQPFQPKVPHQDHERTKFLSHCFSRDKLHLYNITSKDTFFDNATRGRIVYEILRRTVCVRTCQTIGISTLIAKGVYDAAFPLHDVSVLHEEWARYSAFYKYQPIDLVRKYFGEKIGLYFAWLGVYTQLLIPASIVGIIVFGYGVATVDTDIPSLEMCDERLNFTMCPLCDGACDFWQLSTACGTARASHLFDNPATVFFAIFMSLWAVLFLEHWKRRQISLSFSWDLTGIEEDEEHPRPRYETILLQKRQRKQKKKKNKKKNETAIDKLTWKDRLPGYFINVSSILFMFGLTFSAVFGVIVYRITVSALMAMSPDPETKSNVRVTVTATAVIINLVVILILDEIYGAVAVWLTELEIPKTETNFEERLILKAFLLKFMNAYAPIFYVAFFKGRFAGRPGNYVYVFNDYRMEECAPGGCLIELCIQLSIIMLGKQLIQNNIFEIGIPKLKKLVRALKDKGSAETEKEEERPPQQWNLDHALAAFEGLTPEYMEMIIQFGFVSLFVASFPLAPLFALLNNVIEIRLDAKKFVTELRRPVAIRAKDIGIWYNILSGMGKFSVIINAFVISFTSDFIPRLVYQYTYSQTGTMHGFIDYTLSYFNVSNFKPGTAPQNSGDITVCRYKDYREPPWSPDAYQFSKQYWCVLAARLAFVILFQNLVMFLSLVVAWVIPDVPKTIMEQLKREKKLLVDVFLREEKEKFQLIQRPTQAGDGGGGPRARCRAASFSQFTRKNPSTLPRNENENSRHTAV</sequence>
<reference evidence="12" key="3">
    <citation type="submission" date="2025-09" db="UniProtKB">
        <authorList>
            <consortium name="Ensembl"/>
        </authorList>
    </citation>
    <scope>IDENTIFICATION</scope>
</reference>
<keyword evidence="7" id="KW-0325">Glycoprotein</keyword>
<dbReference type="Ensembl" id="ENSLCAT00010057548.1">
    <property type="protein sequence ID" value="ENSLCAP00010056025.1"/>
    <property type="gene ID" value="ENSLCAG00010026061.1"/>
</dbReference>
<feature type="transmembrane region" description="Helical" evidence="8">
    <location>
        <begin position="677"/>
        <end position="700"/>
    </location>
</feature>
<feature type="region of interest" description="Disordered" evidence="9">
    <location>
        <begin position="913"/>
        <end position="932"/>
    </location>
</feature>
<feature type="transmembrane region" description="Helical" evidence="8">
    <location>
        <begin position="302"/>
        <end position="329"/>
    </location>
</feature>
<keyword evidence="5 8" id="KW-1133">Transmembrane helix</keyword>
<evidence type="ECO:0000256" key="9">
    <source>
        <dbReference type="SAM" id="MobiDB-lite"/>
    </source>
</evidence>
<feature type="domain" description="Anoctamin transmembrane" evidence="10">
    <location>
        <begin position="291"/>
        <end position="867"/>
    </location>
</feature>
<evidence type="ECO:0000256" key="1">
    <source>
        <dbReference type="ARBA" id="ARBA00004651"/>
    </source>
</evidence>
<feature type="transmembrane region" description="Helical" evidence="8">
    <location>
        <begin position="6"/>
        <end position="23"/>
    </location>
</feature>
<keyword evidence="3" id="KW-1003">Cell membrane</keyword>
<dbReference type="PANTHER" id="PTHR12308">
    <property type="entry name" value="ANOCTAMIN"/>
    <property type="match status" value="1"/>
</dbReference>
<dbReference type="AlphaFoldDB" id="A0A4W6FXG8"/>
<evidence type="ECO:0000256" key="7">
    <source>
        <dbReference type="ARBA" id="ARBA00023180"/>
    </source>
</evidence>
<dbReference type="GO" id="GO:0005229">
    <property type="term" value="F:intracellularly calcium-gated chloride channel activity"/>
    <property type="evidence" value="ECO:0007669"/>
    <property type="project" value="TreeGrafter"/>
</dbReference>
<evidence type="ECO:0000313" key="13">
    <source>
        <dbReference type="Proteomes" id="UP000314980"/>
    </source>
</evidence>
<keyword evidence="6 8" id="KW-0472">Membrane</keyword>
<feature type="compositionally biased region" description="Basic and acidic residues" evidence="9">
    <location>
        <begin position="922"/>
        <end position="932"/>
    </location>
</feature>
<dbReference type="InterPro" id="IPR032394">
    <property type="entry name" value="Anoct_dimer"/>
</dbReference>
<feature type="transmembrane region" description="Helical" evidence="8">
    <location>
        <begin position="832"/>
        <end position="853"/>
    </location>
</feature>
<comment type="similarity">
    <text evidence="2 8">Belongs to the anoctamin family.</text>
</comment>
<dbReference type="GO" id="GO:0046983">
    <property type="term" value="F:protein dimerization activity"/>
    <property type="evidence" value="ECO:0007669"/>
    <property type="project" value="InterPro"/>
</dbReference>
<reference evidence="13" key="1">
    <citation type="submission" date="2015-09" db="EMBL/GenBank/DDBJ databases">
        <authorList>
            <person name="Sai Rama Sridatta P."/>
        </authorList>
    </citation>
    <scope>NUCLEOTIDE SEQUENCE [LARGE SCALE GENOMIC DNA]</scope>
</reference>
<comment type="subcellular location">
    <subcellularLocation>
        <location evidence="1">Cell membrane</location>
        <topology evidence="1">Multi-pass membrane protein</topology>
    </subcellularLocation>
    <subcellularLocation>
        <location evidence="8">Membrane</location>
        <topology evidence="8">Multi-pass membrane protein</topology>
    </subcellularLocation>
</comment>
<dbReference type="Pfam" id="PF16178">
    <property type="entry name" value="Anoct_dimer"/>
    <property type="match status" value="1"/>
</dbReference>
<feature type="transmembrane region" description="Helical" evidence="8">
    <location>
        <begin position="462"/>
        <end position="488"/>
    </location>
</feature>
<evidence type="ECO:0000256" key="8">
    <source>
        <dbReference type="RuleBase" id="RU280814"/>
    </source>
</evidence>
<proteinExistence type="inferred from homology"/>
<accession>A0A4W6FXG8</accession>
<dbReference type="InterPro" id="IPR049452">
    <property type="entry name" value="Anoctamin_TM"/>
</dbReference>
<keyword evidence="13" id="KW-1185">Reference proteome</keyword>
<evidence type="ECO:0000313" key="12">
    <source>
        <dbReference type="Ensembl" id="ENSLCAP00010056025.1"/>
    </source>
</evidence>
<name>A0A4W6FXG8_LATCA</name>
<evidence type="ECO:0000256" key="6">
    <source>
        <dbReference type="ARBA" id="ARBA00023136"/>
    </source>
</evidence>
<feature type="transmembrane region" description="Helical" evidence="8">
    <location>
        <begin position="557"/>
        <end position="574"/>
    </location>
</feature>
<dbReference type="GO" id="GO:0005886">
    <property type="term" value="C:plasma membrane"/>
    <property type="evidence" value="ECO:0007669"/>
    <property type="project" value="UniProtKB-SubCell"/>
</dbReference>
<evidence type="ECO:0000256" key="2">
    <source>
        <dbReference type="ARBA" id="ARBA00009671"/>
    </source>
</evidence>
<evidence type="ECO:0000256" key="3">
    <source>
        <dbReference type="ARBA" id="ARBA00022475"/>
    </source>
</evidence>
<feature type="transmembrane region" description="Helical" evidence="8">
    <location>
        <begin position="379"/>
        <end position="398"/>
    </location>
</feature>
<dbReference type="Proteomes" id="UP000314980">
    <property type="component" value="Unassembled WGS sequence"/>
</dbReference>
<dbReference type="PANTHER" id="PTHR12308:SF20">
    <property type="entry name" value="ANOCTAMIN-2"/>
    <property type="match status" value="1"/>
</dbReference>
<evidence type="ECO:0000256" key="5">
    <source>
        <dbReference type="ARBA" id="ARBA00022989"/>
    </source>
</evidence>
<feature type="domain" description="Anoctamin dimerisation" evidence="11">
    <location>
        <begin position="21"/>
        <end position="288"/>
    </location>
</feature>
<dbReference type="InterPro" id="IPR007632">
    <property type="entry name" value="Anoctamin"/>
</dbReference>
<dbReference type="GeneTree" id="ENSGT00940000155840"/>
<evidence type="ECO:0000256" key="4">
    <source>
        <dbReference type="ARBA" id="ARBA00022692"/>
    </source>
</evidence>
<dbReference type="Pfam" id="PF04547">
    <property type="entry name" value="Anoctamin"/>
    <property type="match status" value="1"/>
</dbReference>
<reference evidence="12" key="2">
    <citation type="submission" date="2025-08" db="UniProtKB">
        <authorList>
            <consortium name="Ensembl"/>
        </authorList>
    </citation>
    <scope>IDENTIFICATION</scope>
</reference>